<dbReference type="GO" id="GO:0008270">
    <property type="term" value="F:zinc ion binding"/>
    <property type="evidence" value="ECO:0007669"/>
    <property type="project" value="InterPro"/>
</dbReference>
<dbReference type="Proteomes" id="UP001224775">
    <property type="component" value="Unassembled WGS sequence"/>
</dbReference>
<feature type="compositionally biased region" description="Acidic residues" evidence="2">
    <location>
        <begin position="379"/>
        <end position="396"/>
    </location>
</feature>
<evidence type="ECO:0000313" key="5">
    <source>
        <dbReference type="Proteomes" id="UP001224775"/>
    </source>
</evidence>
<dbReference type="EMBL" id="JATAAI010000010">
    <property type="protein sequence ID" value="KAK1742720.1"/>
    <property type="molecule type" value="Genomic_DNA"/>
</dbReference>
<dbReference type="AlphaFoldDB" id="A0AAD8YBX8"/>
<evidence type="ECO:0000256" key="2">
    <source>
        <dbReference type="SAM" id="MobiDB-lite"/>
    </source>
</evidence>
<evidence type="ECO:0000313" key="4">
    <source>
        <dbReference type="EMBL" id="KAK1742720.1"/>
    </source>
</evidence>
<gene>
    <name evidence="4" type="ORF">QTG54_006317</name>
</gene>
<feature type="compositionally biased region" description="Low complexity" evidence="2">
    <location>
        <begin position="57"/>
        <end position="74"/>
    </location>
</feature>
<dbReference type="PROSITE" id="PS00059">
    <property type="entry name" value="ADH_ZINC"/>
    <property type="match status" value="1"/>
</dbReference>
<dbReference type="Pfam" id="PF08240">
    <property type="entry name" value="ADH_N"/>
    <property type="match status" value="1"/>
</dbReference>
<evidence type="ECO:0000259" key="3">
    <source>
        <dbReference type="Pfam" id="PF08240"/>
    </source>
</evidence>
<accession>A0AAD8YBX8</accession>
<comment type="caution">
    <text evidence="4">The sequence shown here is derived from an EMBL/GenBank/DDBJ whole genome shotgun (WGS) entry which is preliminary data.</text>
</comment>
<evidence type="ECO:0000256" key="1">
    <source>
        <dbReference type="ARBA" id="ARBA00023002"/>
    </source>
</evidence>
<feature type="compositionally biased region" description="Basic and acidic residues" evidence="2">
    <location>
        <begin position="342"/>
        <end position="351"/>
    </location>
</feature>
<dbReference type="InterPro" id="IPR013154">
    <property type="entry name" value="ADH-like_N"/>
</dbReference>
<dbReference type="InterPro" id="IPR011032">
    <property type="entry name" value="GroES-like_sf"/>
</dbReference>
<keyword evidence="1" id="KW-0560">Oxidoreductase</keyword>
<organism evidence="4 5">
    <name type="scientific">Skeletonema marinoi</name>
    <dbReference type="NCBI Taxonomy" id="267567"/>
    <lineage>
        <taxon>Eukaryota</taxon>
        <taxon>Sar</taxon>
        <taxon>Stramenopiles</taxon>
        <taxon>Ochrophyta</taxon>
        <taxon>Bacillariophyta</taxon>
        <taxon>Coscinodiscophyceae</taxon>
        <taxon>Thalassiosirophycidae</taxon>
        <taxon>Thalassiosirales</taxon>
        <taxon>Skeletonemataceae</taxon>
        <taxon>Skeletonema</taxon>
        <taxon>Skeletonema marinoi-dohrnii complex</taxon>
    </lineage>
</organism>
<feature type="domain" description="Alcohol dehydrogenase-like N-terminal" evidence="3">
    <location>
        <begin position="430"/>
        <end position="490"/>
    </location>
</feature>
<feature type="region of interest" description="Disordered" evidence="2">
    <location>
        <begin position="326"/>
        <end position="396"/>
    </location>
</feature>
<dbReference type="GO" id="GO:0016491">
    <property type="term" value="F:oxidoreductase activity"/>
    <property type="evidence" value="ECO:0007669"/>
    <property type="project" value="UniProtKB-KW"/>
</dbReference>
<name>A0AAD8YBX8_9STRA</name>
<dbReference type="InterPro" id="IPR002328">
    <property type="entry name" value="ADH_Zn_CS"/>
</dbReference>
<dbReference type="SUPFAM" id="SSF50129">
    <property type="entry name" value="GroES-like"/>
    <property type="match status" value="1"/>
</dbReference>
<feature type="region of interest" description="Disordered" evidence="2">
    <location>
        <begin position="44"/>
        <end position="102"/>
    </location>
</feature>
<dbReference type="Gene3D" id="3.90.180.10">
    <property type="entry name" value="Medium-chain alcohol dehydrogenases, catalytic domain"/>
    <property type="match status" value="1"/>
</dbReference>
<protein>
    <recommendedName>
        <fullName evidence="3">Alcohol dehydrogenase-like N-terminal domain-containing protein</fullName>
    </recommendedName>
</protein>
<proteinExistence type="predicted"/>
<feature type="region of interest" description="Disordered" evidence="2">
    <location>
        <begin position="181"/>
        <end position="212"/>
    </location>
</feature>
<reference evidence="4" key="1">
    <citation type="submission" date="2023-06" db="EMBL/GenBank/DDBJ databases">
        <title>Survivors Of The Sea: Transcriptome response of Skeletonema marinoi to long-term dormancy.</title>
        <authorList>
            <person name="Pinder M.I.M."/>
            <person name="Kourtchenko O."/>
            <person name="Robertson E.K."/>
            <person name="Larsson T."/>
            <person name="Maumus F."/>
            <person name="Osuna-Cruz C.M."/>
            <person name="Vancaester E."/>
            <person name="Stenow R."/>
            <person name="Vandepoele K."/>
            <person name="Ploug H."/>
            <person name="Bruchert V."/>
            <person name="Godhe A."/>
            <person name="Topel M."/>
        </authorList>
    </citation>
    <scope>NUCLEOTIDE SEQUENCE</scope>
    <source>
        <strain evidence="4">R05AC</strain>
    </source>
</reference>
<sequence>MKMKLNRRTKTKFALWKKKNKSGEDVAATALLAAIEEEECVSAQEEVAEVPVARSRSNVSGKASASKKSTKSVGPASVGSLKDPTPDSSSDGPATVFDNKKEEEAAAFGGDEAVMEQAVKALAVAKEEAEAEVLFDSSLLREREAKIAALEREVLSLRNQESEREKLGDMEVTLRVIKTSPVSSPSPFERTDAQGLPMKDVPPPSTSSHSPTSITQFEYSITGATHRSHSYALMDEDKSISSEAEAGAEDSFVQNDDMSFVSDALSTHKKTDEGALTEFVEDVLSPMTCAADYMFCKMQCAFPNEVGDVDEILSSDLHHLIFKDDGGEEATQDDGASTQAGEEARDTRREDYNEDEEIELILDNNCLDEQGEGERGEGNDEGGADEPMKDEDEESVDEVRVIVEANVESASYSPAKGFVRKVGKLPLLSEDEVLIQVDATTISTRDCLERMRRNTNEDLKDEVWVPGHEIVGRVNRAGTNSKSLLGKRIAALLPYGGGCASMFAFKLRI</sequence>
<keyword evidence="5" id="KW-1185">Reference proteome</keyword>